<dbReference type="Pfam" id="PF17853">
    <property type="entry name" value="GGDEF_2"/>
    <property type="match status" value="1"/>
</dbReference>
<dbReference type="InterPro" id="IPR041522">
    <property type="entry name" value="CdaR_GGDEF"/>
</dbReference>
<dbReference type="RefSeq" id="WP_330093346.1">
    <property type="nucleotide sequence ID" value="NZ_JAUZMY010000021.1"/>
</dbReference>
<dbReference type="PANTHER" id="PTHR33744:SF17">
    <property type="entry name" value="CONSERVED PROTEIN"/>
    <property type="match status" value="1"/>
</dbReference>
<gene>
    <name evidence="4" type="ORF">Q8791_20335</name>
</gene>
<dbReference type="PANTHER" id="PTHR33744">
    <property type="entry name" value="CARBOHYDRATE DIACID REGULATOR"/>
    <property type="match status" value="1"/>
</dbReference>
<evidence type="ECO:0000313" key="5">
    <source>
        <dbReference type="Proteomes" id="UP001356095"/>
    </source>
</evidence>
<comment type="similarity">
    <text evidence="1">Belongs to the CdaR family.</text>
</comment>
<evidence type="ECO:0000259" key="2">
    <source>
        <dbReference type="Pfam" id="PF13556"/>
    </source>
</evidence>
<keyword evidence="5" id="KW-1185">Reference proteome</keyword>
<dbReference type="InterPro" id="IPR025736">
    <property type="entry name" value="PucR_C-HTH_dom"/>
</dbReference>
<dbReference type="InterPro" id="IPR051448">
    <property type="entry name" value="CdaR-like_regulators"/>
</dbReference>
<proteinExistence type="inferred from homology"/>
<sequence>MSKTGLTVKALMEALDGAVHGLVAAPRGLGGLVRTAVVADEDGTVPPAALVVIPSGATALAVRAERQGASAVAATGDDADGLRDLGLPVLSVDPSIGPDEFAALARSVLEADPTESRHGDLFSLAQTVATLTGGIVSVEDAAGQVLAYSASSEGADALRRQTILGRGCPESFLAHMREWGVNERIWAGEVVEVAERPDLGAARRLVVGIRAGERALGTIWVQVGDRPLAPASAQVLHGAARLASVHVMRANSGARSTGRDTEELAVGLLTGAFDTDALARHLGADPSTPVSVVALALRGPEADLPWRLDQAAEITSVYAAAYRRDALVIPACGLLYVLLPATTGRSPAAWTGELVQVLRDNLGTPVQAAVAGTAPRMRAVPSLKKVASRTLDVVADRPERRVTAFEEVRSSVVLRDLFDTLADTPRLRDDRLDALDGEQRRSLSAFLDAFGDVTAAAGRLHVHPNTLRHRVRRICSLTGLDLDDADQRLLAAITLRA</sequence>
<comment type="caution">
    <text evidence="4">The sequence shown here is derived from an EMBL/GenBank/DDBJ whole genome shotgun (WGS) entry which is preliminary data.</text>
</comment>
<accession>A0ABU7KBF8</accession>
<dbReference type="InterPro" id="IPR042070">
    <property type="entry name" value="PucR_C-HTH_sf"/>
</dbReference>
<feature type="domain" description="CdaR GGDEF-like" evidence="3">
    <location>
        <begin position="275"/>
        <end position="391"/>
    </location>
</feature>
<protein>
    <submittedName>
        <fullName evidence="4">Helix-turn-helix domain-containing protein</fullName>
    </submittedName>
</protein>
<evidence type="ECO:0000313" key="4">
    <source>
        <dbReference type="EMBL" id="MEE2039574.1"/>
    </source>
</evidence>
<evidence type="ECO:0000256" key="1">
    <source>
        <dbReference type="ARBA" id="ARBA00006754"/>
    </source>
</evidence>
<organism evidence="4 5">
    <name type="scientific">Nocardiopsis codii</name>
    <dbReference type="NCBI Taxonomy" id="3065942"/>
    <lineage>
        <taxon>Bacteria</taxon>
        <taxon>Bacillati</taxon>
        <taxon>Actinomycetota</taxon>
        <taxon>Actinomycetes</taxon>
        <taxon>Streptosporangiales</taxon>
        <taxon>Nocardiopsidaceae</taxon>
        <taxon>Nocardiopsis</taxon>
    </lineage>
</organism>
<dbReference type="Gene3D" id="1.10.10.2840">
    <property type="entry name" value="PucR C-terminal helix-turn-helix domain"/>
    <property type="match status" value="1"/>
</dbReference>
<dbReference type="Proteomes" id="UP001356095">
    <property type="component" value="Unassembled WGS sequence"/>
</dbReference>
<dbReference type="Pfam" id="PF13556">
    <property type="entry name" value="HTH_30"/>
    <property type="match status" value="1"/>
</dbReference>
<evidence type="ECO:0000259" key="3">
    <source>
        <dbReference type="Pfam" id="PF17853"/>
    </source>
</evidence>
<reference evidence="4 5" key="1">
    <citation type="submission" date="2023-08" db="EMBL/GenBank/DDBJ databases">
        <authorList>
            <person name="Girao M."/>
            <person name="Carvalho M.F."/>
        </authorList>
    </citation>
    <scope>NUCLEOTIDE SEQUENCE [LARGE SCALE GENOMIC DNA]</scope>
    <source>
        <strain evidence="4 5">CT-R113</strain>
    </source>
</reference>
<feature type="domain" description="PucR C-terminal helix-turn-helix" evidence="2">
    <location>
        <begin position="441"/>
        <end position="497"/>
    </location>
</feature>
<dbReference type="EMBL" id="JAUZMY010000021">
    <property type="protein sequence ID" value="MEE2039574.1"/>
    <property type="molecule type" value="Genomic_DNA"/>
</dbReference>
<name>A0ABU7KBF8_9ACTN</name>